<accession>A0A1R3JH04</accession>
<keyword evidence="2" id="KW-1185">Reference proteome</keyword>
<gene>
    <name evidence="1" type="ORF">COLO4_16521</name>
</gene>
<dbReference type="EMBL" id="AWUE01016127">
    <property type="protein sequence ID" value="OMO94118.1"/>
    <property type="molecule type" value="Genomic_DNA"/>
</dbReference>
<evidence type="ECO:0000313" key="2">
    <source>
        <dbReference type="Proteomes" id="UP000187203"/>
    </source>
</evidence>
<name>A0A1R3JH04_9ROSI</name>
<reference evidence="2" key="1">
    <citation type="submission" date="2013-09" db="EMBL/GenBank/DDBJ databases">
        <title>Corchorus olitorius genome sequencing.</title>
        <authorList>
            <person name="Alam M."/>
            <person name="Haque M.S."/>
            <person name="Islam M.S."/>
            <person name="Emdad E.M."/>
            <person name="Islam M.M."/>
            <person name="Ahmed B."/>
            <person name="Halim A."/>
            <person name="Hossen Q.M.M."/>
            <person name="Hossain M.Z."/>
            <person name="Ahmed R."/>
            <person name="Khan M.M."/>
            <person name="Islam R."/>
            <person name="Rashid M.M."/>
            <person name="Khan S.A."/>
            <person name="Rahman M.S."/>
            <person name="Alam M."/>
            <person name="Yahiya A.S."/>
            <person name="Khan M.S."/>
            <person name="Azam M.S."/>
            <person name="Haque T."/>
            <person name="Lashkar M.Z.H."/>
            <person name="Akhand A.I."/>
            <person name="Morshed G."/>
            <person name="Roy S."/>
            <person name="Uddin K.S."/>
            <person name="Rabeya T."/>
            <person name="Hossain A.S."/>
            <person name="Chowdhury A."/>
            <person name="Snigdha A.R."/>
            <person name="Mortoza M.S."/>
            <person name="Matin S.A."/>
            <person name="Hoque S.M.E."/>
            <person name="Islam M.K."/>
            <person name="Roy D.K."/>
            <person name="Haider R."/>
            <person name="Moosa M.M."/>
            <person name="Elias S.M."/>
            <person name="Hasan A.M."/>
            <person name="Jahan S."/>
            <person name="Shafiuddin M."/>
            <person name="Mahmood N."/>
            <person name="Shommy N.S."/>
        </authorList>
    </citation>
    <scope>NUCLEOTIDE SEQUENCE [LARGE SCALE GENOMIC DNA]</scope>
    <source>
        <strain evidence="2">cv. O-4</strain>
    </source>
</reference>
<sequence length="57" mass="6865">MWHFLKFRKRLNAREEIAKARTIASHSYIVIKTGSDCWSDRLNWTWKRSDSTINPEI</sequence>
<protein>
    <submittedName>
        <fullName evidence="1">Uncharacterized protein</fullName>
    </submittedName>
</protein>
<comment type="caution">
    <text evidence="1">The sequence shown here is derived from an EMBL/GenBank/DDBJ whole genome shotgun (WGS) entry which is preliminary data.</text>
</comment>
<dbReference type="AlphaFoldDB" id="A0A1R3JH04"/>
<evidence type="ECO:0000313" key="1">
    <source>
        <dbReference type="EMBL" id="OMO94118.1"/>
    </source>
</evidence>
<dbReference type="Proteomes" id="UP000187203">
    <property type="component" value="Unassembled WGS sequence"/>
</dbReference>
<proteinExistence type="predicted"/>
<organism evidence="1 2">
    <name type="scientific">Corchorus olitorius</name>
    <dbReference type="NCBI Taxonomy" id="93759"/>
    <lineage>
        <taxon>Eukaryota</taxon>
        <taxon>Viridiplantae</taxon>
        <taxon>Streptophyta</taxon>
        <taxon>Embryophyta</taxon>
        <taxon>Tracheophyta</taxon>
        <taxon>Spermatophyta</taxon>
        <taxon>Magnoliopsida</taxon>
        <taxon>eudicotyledons</taxon>
        <taxon>Gunneridae</taxon>
        <taxon>Pentapetalae</taxon>
        <taxon>rosids</taxon>
        <taxon>malvids</taxon>
        <taxon>Malvales</taxon>
        <taxon>Malvaceae</taxon>
        <taxon>Grewioideae</taxon>
        <taxon>Apeibeae</taxon>
        <taxon>Corchorus</taxon>
    </lineage>
</organism>